<feature type="chain" id="PRO_5022699534" description="Lipocalin-like domain-containing protein" evidence="1">
    <location>
        <begin position="25"/>
        <end position="149"/>
    </location>
</feature>
<feature type="signal peptide" evidence="1">
    <location>
        <begin position="1"/>
        <end position="24"/>
    </location>
</feature>
<keyword evidence="1" id="KW-0732">Signal</keyword>
<gene>
    <name evidence="2" type="ORF">Pan54_09370</name>
</gene>
<name>A0A5C5XD38_9PLAN</name>
<dbReference type="EMBL" id="SJPG01000001">
    <property type="protein sequence ID" value="TWT60223.1"/>
    <property type="molecule type" value="Genomic_DNA"/>
</dbReference>
<dbReference type="Proteomes" id="UP000316095">
    <property type="component" value="Unassembled WGS sequence"/>
</dbReference>
<evidence type="ECO:0000313" key="3">
    <source>
        <dbReference type="Proteomes" id="UP000316095"/>
    </source>
</evidence>
<dbReference type="NCBIfam" id="TIGR03067">
    <property type="entry name" value="Planc_TIGR03067"/>
    <property type="match status" value="1"/>
</dbReference>
<evidence type="ECO:0000313" key="2">
    <source>
        <dbReference type="EMBL" id="TWT60223.1"/>
    </source>
</evidence>
<keyword evidence="3" id="KW-1185">Reference proteome</keyword>
<sequence length="149" mass="16752" precursor="true">MRISITSILVCGLLQSLLSQNLLAFSAKEIQGKWQAGSMTMSGKPLDTDIYELVMVIENQKMKLTYIQDDFAHSKSSKLELDDSSDPWSIILKPSSSEKKSSWIYGILKLKGKKLHIATSQPGEGRAPEDFKSTAQNKADYMVFERFKD</sequence>
<reference evidence="2 3" key="1">
    <citation type="submission" date="2019-02" db="EMBL/GenBank/DDBJ databases">
        <title>Deep-cultivation of Planctomycetes and their phenomic and genomic characterization uncovers novel biology.</title>
        <authorList>
            <person name="Wiegand S."/>
            <person name="Jogler M."/>
            <person name="Boedeker C."/>
            <person name="Pinto D."/>
            <person name="Vollmers J."/>
            <person name="Rivas-Marin E."/>
            <person name="Kohn T."/>
            <person name="Peeters S.H."/>
            <person name="Heuer A."/>
            <person name="Rast P."/>
            <person name="Oberbeckmann S."/>
            <person name="Bunk B."/>
            <person name="Jeske O."/>
            <person name="Meyerdierks A."/>
            <person name="Storesund J.E."/>
            <person name="Kallscheuer N."/>
            <person name="Luecker S."/>
            <person name="Lage O.M."/>
            <person name="Pohl T."/>
            <person name="Merkel B.J."/>
            <person name="Hornburger P."/>
            <person name="Mueller R.-W."/>
            <person name="Bruemmer F."/>
            <person name="Labrenz M."/>
            <person name="Spormann A.M."/>
            <person name="Op Den Camp H."/>
            <person name="Overmann J."/>
            <person name="Amann R."/>
            <person name="Jetten M.S.M."/>
            <person name="Mascher T."/>
            <person name="Medema M.H."/>
            <person name="Devos D.P."/>
            <person name="Kaster A.-K."/>
            <person name="Ovreas L."/>
            <person name="Rohde M."/>
            <person name="Galperin M.Y."/>
            <person name="Jogler C."/>
        </authorList>
    </citation>
    <scope>NUCLEOTIDE SEQUENCE [LARGE SCALE GENOMIC DNA]</scope>
    <source>
        <strain evidence="2 3">Pan54</strain>
    </source>
</reference>
<dbReference type="RefSeq" id="WP_146502374.1">
    <property type="nucleotide sequence ID" value="NZ_SJPG01000001.1"/>
</dbReference>
<evidence type="ECO:0000256" key="1">
    <source>
        <dbReference type="SAM" id="SignalP"/>
    </source>
</evidence>
<evidence type="ECO:0008006" key="4">
    <source>
        <dbReference type="Google" id="ProtNLM"/>
    </source>
</evidence>
<comment type="caution">
    <text evidence="2">The sequence shown here is derived from an EMBL/GenBank/DDBJ whole genome shotgun (WGS) entry which is preliminary data.</text>
</comment>
<accession>A0A5C5XD38</accession>
<dbReference type="InterPro" id="IPR017504">
    <property type="entry name" value="CHP03067_Planctomycetes"/>
</dbReference>
<organism evidence="2 3">
    <name type="scientific">Rubinisphaera italica</name>
    <dbReference type="NCBI Taxonomy" id="2527969"/>
    <lineage>
        <taxon>Bacteria</taxon>
        <taxon>Pseudomonadati</taxon>
        <taxon>Planctomycetota</taxon>
        <taxon>Planctomycetia</taxon>
        <taxon>Planctomycetales</taxon>
        <taxon>Planctomycetaceae</taxon>
        <taxon>Rubinisphaera</taxon>
    </lineage>
</organism>
<dbReference type="AlphaFoldDB" id="A0A5C5XD38"/>
<proteinExistence type="predicted"/>
<protein>
    <recommendedName>
        <fullName evidence="4">Lipocalin-like domain-containing protein</fullName>
    </recommendedName>
</protein>